<gene>
    <name evidence="3" type="ORF">PHSY_004859</name>
</gene>
<accession>R9P7G3</accession>
<dbReference type="Gene3D" id="3.40.50.720">
    <property type="entry name" value="NAD(P)-binding Rossmann-like Domain"/>
    <property type="match status" value="1"/>
</dbReference>
<dbReference type="PANTHER" id="PTHR14097:SF7">
    <property type="entry name" value="OXIDOREDUCTASE HTATIP2"/>
    <property type="match status" value="1"/>
</dbReference>
<sequence length="264" mass="27292">MSSVAAAKAGGEGTAVILGASGAVGKHLLSQLVGPESPYSTVLSFARRPHPSPPPVSPNVTFSEILVDFDAIHSGSSTELSKLTTAPTASSIFITMGTTRAAAGSMLAFELIDREYVLSTARALHKPSSNQTLLYCSSSGSSSSSPFPYLKSKGLTEQGLASTFANTIIFKPGYLANAERPGTRILEKLSAPFVGLLAIASDSVQADVRYVAKAMVRAATMGTDELKNKGLGVTPGEGFKLDEGKGREGVAVVGNASILKLAKE</sequence>
<evidence type="ECO:0000313" key="4">
    <source>
        <dbReference type="Proteomes" id="UP000014071"/>
    </source>
</evidence>
<keyword evidence="4" id="KW-1185">Reference proteome</keyword>
<dbReference type="OrthoDB" id="430436at2759"/>
<reference evidence="4" key="1">
    <citation type="journal article" date="2013" name="Genome Announc.">
        <title>Draft genome sequence of the basidiomycetous yeast-like fungus Pseudozyma hubeiensis SY62, which produces an abundant amount of the biosurfactant mannosylerythritol lipids.</title>
        <authorList>
            <person name="Konishi M."/>
            <person name="Hatada Y."/>
            <person name="Horiuchi J."/>
        </authorList>
    </citation>
    <scope>NUCLEOTIDE SEQUENCE [LARGE SCALE GENOMIC DNA]</scope>
    <source>
        <strain evidence="4">SY62</strain>
    </source>
</reference>
<dbReference type="eggNOG" id="KOG4039">
    <property type="taxonomic scope" value="Eukaryota"/>
</dbReference>
<dbReference type="PANTHER" id="PTHR14097">
    <property type="entry name" value="OXIDOREDUCTASE HTATIP2"/>
    <property type="match status" value="1"/>
</dbReference>
<evidence type="ECO:0000256" key="1">
    <source>
        <dbReference type="ARBA" id="ARBA00004450"/>
    </source>
</evidence>
<evidence type="ECO:0000256" key="2">
    <source>
        <dbReference type="ARBA" id="ARBA00006617"/>
    </source>
</evidence>
<dbReference type="STRING" id="1305764.R9P7G3"/>
<evidence type="ECO:0000313" key="3">
    <source>
        <dbReference type="EMBL" id="GAC97274.1"/>
    </source>
</evidence>
<protein>
    <submittedName>
        <fullName evidence="3">Protein fmp52</fullName>
    </submittedName>
</protein>
<dbReference type="RefSeq" id="XP_012190861.1">
    <property type="nucleotide sequence ID" value="XM_012335471.1"/>
</dbReference>
<dbReference type="GeneID" id="24110140"/>
<dbReference type="GO" id="GO:0051170">
    <property type="term" value="P:import into nucleus"/>
    <property type="evidence" value="ECO:0007669"/>
    <property type="project" value="TreeGrafter"/>
</dbReference>
<comment type="similarity">
    <text evidence="2">Belongs to the FMP52 family.</text>
</comment>
<dbReference type="HOGENOM" id="CLU_071330_3_1_1"/>
<dbReference type="GO" id="GO:0005741">
    <property type="term" value="C:mitochondrial outer membrane"/>
    <property type="evidence" value="ECO:0007669"/>
    <property type="project" value="UniProtKB-SubCell"/>
</dbReference>
<dbReference type="EMBL" id="DF238808">
    <property type="protein sequence ID" value="GAC97274.1"/>
    <property type="molecule type" value="Genomic_DNA"/>
</dbReference>
<name>R9P7G3_PSEHS</name>
<dbReference type="InterPro" id="IPR036291">
    <property type="entry name" value="NAD(P)-bd_dom_sf"/>
</dbReference>
<dbReference type="AlphaFoldDB" id="R9P7G3"/>
<comment type="subcellular location">
    <subcellularLocation>
        <location evidence="1">Mitochondrion outer membrane</location>
        <topology evidence="1">Peripheral membrane protein</topology>
    </subcellularLocation>
</comment>
<organism evidence="3 4">
    <name type="scientific">Pseudozyma hubeiensis (strain SY62)</name>
    <name type="common">Yeast</name>
    <dbReference type="NCBI Taxonomy" id="1305764"/>
    <lineage>
        <taxon>Eukaryota</taxon>
        <taxon>Fungi</taxon>
        <taxon>Dikarya</taxon>
        <taxon>Basidiomycota</taxon>
        <taxon>Ustilaginomycotina</taxon>
        <taxon>Ustilaginomycetes</taxon>
        <taxon>Ustilaginales</taxon>
        <taxon>Ustilaginaceae</taxon>
        <taxon>Pseudozyma</taxon>
    </lineage>
</organism>
<dbReference type="SUPFAM" id="SSF51735">
    <property type="entry name" value="NAD(P)-binding Rossmann-fold domains"/>
    <property type="match status" value="1"/>
</dbReference>
<proteinExistence type="inferred from homology"/>
<dbReference type="Proteomes" id="UP000014071">
    <property type="component" value="Unassembled WGS sequence"/>
</dbReference>